<dbReference type="EMBL" id="MTKT01002497">
    <property type="protein sequence ID" value="OWM78310.1"/>
    <property type="molecule type" value="Genomic_DNA"/>
</dbReference>
<sequence>MQAEDKYSKIREPHHGEADKLRRWSLARIENKAKLPLRPAPIENPFTEAVTALRIFSESVRGIESKTSE</sequence>
<gene>
    <name evidence="1" type="ORF">CDL15_Pgr001031</name>
</gene>
<evidence type="ECO:0000313" key="1">
    <source>
        <dbReference type="EMBL" id="OWM78310.1"/>
    </source>
</evidence>
<comment type="caution">
    <text evidence="1">The sequence shown here is derived from an EMBL/GenBank/DDBJ whole genome shotgun (WGS) entry which is preliminary data.</text>
</comment>
<organism evidence="1 2">
    <name type="scientific">Punica granatum</name>
    <name type="common">Pomegranate</name>
    <dbReference type="NCBI Taxonomy" id="22663"/>
    <lineage>
        <taxon>Eukaryota</taxon>
        <taxon>Viridiplantae</taxon>
        <taxon>Streptophyta</taxon>
        <taxon>Embryophyta</taxon>
        <taxon>Tracheophyta</taxon>
        <taxon>Spermatophyta</taxon>
        <taxon>Magnoliopsida</taxon>
        <taxon>eudicotyledons</taxon>
        <taxon>Gunneridae</taxon>
        <taxon>Pentapetalae</taxon>
        <taxon>rosids</taxon>
        <taxon>malvids</taxon>
        <taxon>Myrtales</taxon>
        <taxon>Lythraceae</taxon>
        <taxon>Punica</taxon>
    </lineage>
</organism>
<accession>A0A218X0Z3</accession>
<proteinExistence type="predicted"/>
<dbReference type="AlphaFoldDB" id="A0A218X0Z3"/>
<reference evidence="2" key="1">
    <citation type="journal article" date="2017" name="Plant J.">
        <title>The pomegranate (Punica granatum L.) genome and the genomics of punicalagin biosynthesis.</title>
        <authorList>
            <person name="Qin G."/>
            <person name="Xu C."/>
            <person name="Ming R."/>
            <person name="Tang H."/>
            <person name="Guyot R."/>
            <person name="Kramer E.M."/>
            <person name="Hu Y."/>
            <person name="Yi X."/>
            <person name="Qi Y."/>
            <person name="Xu X."/>
            <person name="Gao Z."/>
            <person name="Pan H."/>
            <person name="Jian J."/>
            <person name="Tian Y."/>
            <person name="Yue Z."/>
            <person name="Xu Y."/>
        </authorList>
    </citation>
    <scope>NUCLEOTIDE SEQUENCE [LARGE SCALE GENOMIC DNA]</scope>
    <source>
        <strain evidence="2">cv. Dabenzi</strain>
    </source>
</reference>
<evidence type="ECO:0000313" key="2">
    <source>
        <dbReference type="Proteomes" id="UP000197138"/>
    </source>
</evidence>
<protein>
    <submittedName>
        <fullName evidence="1">Uncharacterized protein</fullName>
    </submittedName>
</protein>
<name>A0A218X0Z3_PUNGR</name>
<dbReference type="Proteomes" id="UP000197138">
    <property type="component" value="Unassembled WGS sequence"/>
</dbReference>